<dbReference type="GO" id="GO:0032447">
    <property type="term" value="P:protein urmylation"/>
    <property type="evidence" value="ECO:0007669"/>
    <property type="project" value="TreeGrafter"/>
</dbReference>
<feature type="binding site" evidence="11">
    <location>
        <position position="259"/>
    </location>
    <ligand>
        <name>Zn(2+)</name>
        <dbReference type="ChEBI" id="CHEBI:29105"/>
    </ligand>
</feature>
<dbReference type="InterPro" id="IPR028885">
    <property type="entry name" value="MOCS3/Uba4"/>
</dbReference>
<dbReference type="Gene3D" id="3.40.50.720">
    <property type="entry name" value="NAD(P)-binding Rossmann-like Domain"/>
    <property type="match status" value="1"/>
</dbReference>
<dbReference type="GO" id="GO:0042292">
    <property type="term" value="F:URM1 activating enzyme activity"/>
    <property type="evidence" value="ECO:0007669"/>
    <property type="project" value="TreeGrafter"/>
</dbReference>
<evidence type="ECO:0000313" key="15">
    <source>
        <dbReference type="Proteomes" id="UP001286313"/>
    </source>
</evidence>
<keyword evidence="4 11" id="KW-0819">tRNA processing</keyword>
<evidence type="ECO:0000256" key="11">
    <source>
        <dbReference type="HAMAP-Rule" id="MF_03049"/>
    </source>
</evidence>
<evidence type="ECO:0000256" key="3">
    <source>
        <dbReference type="ARBA" id="ARBA00022679"/>
    </source>
</evidence>
<comment type="caution">
    <text evidence="14">The sequence shown here is derived from an EMBL/GenBank/DDBJ whole genome shotgun (WGS) entry which is preliminary data.</text>
</comment>
<organism evidence="14 15">
    <name type="scientific">Petrolisthes cinctipes</name>
    <name type="common">Flat porcelain crab</name>
    <dbReference type="NCBI Taxonomy" id="88211"/>
    <lineage>
        <taxon>Eukaryota</taxon>
        <taxon>Metazoa</taxon>
        <taxon>Ecdysozoa</taxon>
        <taxon>Arthropoda</taxon>
        <taxon>Crustacea</taxon>
        <taxon>Multicrustacea</taxon>
        <taxon>Malacostraca</taxon>
        <taxon>Eumalacostraca</taxon>
        <taxon>Eucarida</taxon>
        <taxon>Decapoda</taxon>
        <taxon>Pleocyemata</taxon>
        <taxon>Anomura</taxon>
        <taxon>Galatheoidea</taxon>
        <taxon>Porcellanidae</taxon>
        <taxon>Petrolisthes</taxon>
    </lineage>
</organism>
<evidence type="ECO:0000256" key="5">
    <source>
        <dbReference type="ARBA" id="ARBA00022723"/>
    </source>
</evidence>
<dbReference type="FunFam" id="3.40.250.10:FF:000014">
    <property type="entry name" value="Adenylyltransferase and sulfurtransferase MOCS3"/>
    <property type="match status" value="1"/>
</dbReference>
<dbReference type="PANTHER" id="PTHR10953">
    <property type="entry name" value="UBIQUITIN-ACTIVATING ENZYME E1"/>
    <property type="match status" value="1"/>
</dbReference>
<keyword evidence="9 11" id="KW-0501">Molybdenum cofactor biosynthesis</keyword>
<feature type="binding site" evidence="11">
    <location>
        <position position="147"/>
    </location>
    <ligand>
        <name>ATP</name>
        <dbReference type="ChEBI" id="CHEBI:30616"/>
    </ligand>
</feature>
<evidence type="ECO:0000313" key="14">
    <source>
        <dbReference type="EMBL" id="KAK3868850.1"/>
    </source>
</evidence>
<keyword evidence="5 11" id="KW-0479">Metal-binding</keyword>
<feature type="active site" description="Cysteine persulfide intermediate; for sulfurtransferase activity" evidence="11">
    <location>
        <position position="437"/>
    </location>
</feature>
<dbReference type="EC" id="2.7.7.-" evidence="11"/>
<comment type="function">
    <text evidence="11">Plays a central role in 2-thiolation of mcm(5)S(2)U at tRNA wobble positions of cytosolic tRNA(Lys), tRNA(Glu) and tRNA(Gln). Acts by mediating the C-terminal thiocarboxylation of the sulfur carrier URM1. Its N-terminus first activates URM1 as acyl-adenylate (-COAMP), then the persulfide sulfur on the catalytic cysteine is transferred to URM1 to form thiocarboxylation (-COSH) of its C-terminus. The reaction probably involves hydrogen sulfide that is generated from the persulfide intermediate and that acts as nucleophile towards URM1. Subsequently, a transient disulfide bond is formed. Does not use thiosulfate as sulfur donor; NFS1 probably acting as a sulfur donor for thiocarboxylation reactions.</text>
</comment>
<keyword evidence="10 11" id="KW-0511">Multifunctional enzyme</keyword>
<evidence type="ECO:0000256" key="6">
    <source>
        <dbReference type="ARBA" id="ARBA00022741"/>
    </source>
</evidence>
<accession>A0AAE1F8J3</accession>
<comment type="cofactor">
    <cofactor evidence="11">
        <name>Zn(2+)</name>
        <dbReference type="ChEBI" id="CHEBI:29105"/>
    </cofactor>
    <text evidence="11">Binds 1 zinc ion per subunit.</text>
</comment>
<dbReference type="InterPro" id="IPR000594">
    <property type="entry name" value="ThiF_NAD_FAD-bd"/>
</dbReference>
<evidence type="ECO:0000256" key="4">
    <source>
        <dbReference type="ARBA" id="ARBA00022694"/>
    </source>
</evidence>
<keyword evidence="7 11" id="KW-0862">Zinc</keyword>
<keyword evidence="6 11" id="KW-0547">Nucleotide-binding</keyword>
<dbReference type="CDD" id="cd00757">
    <property type="entry name" value="ThiF_MoeB_HesA_family"/>
    <property type="match status" value="1"/>
</dbReference>
<dbReference type="GO" id="GO:0046872">
    <property type="term" value="F:metal ion binding"/>
    <property type="evidence" value="ECO:0007669"/>
    <property type="project" value="UniProtKB-KW"/>
</dbReference>
<evidence type="ECO:0000256" key="10">
    <source>
        <dbReference type="ARBA" id="ARBA00023268"/>
    </source>
</evidence>
<dbReference type="AlphaFoldDB" id="A0AAE1F8J3"/>
<feature type="binding site" evidence="11">
    <location>
        <begin position="215"/>
        <end position="216"/>
    </location>
    <ligand>
        <name>ATP</name>
        <dbReference type="ChEBI" id="CHEBI:30616"/>
    </ligand>
</feature>
<dbReference type="InterPro" id="IPR035985">
    <property type="entry name" value="Ubiquitin-activating_enz"/>
</dbReference>
<dbReference type="GO" id="GO:0070566">
    <property type="term" value="F:adenylyltransferase activity"/>
    <property type="evidence" value="ECO:0007669"/>
    <property type="project" value="InterPro"/>
</dbReference>
<keyword evidence="2 11" id="KW-0963">Cytoplasm</keyword>
<dbReference type="Pfam" id="PF00581">
    <property type="entry name" value="Rhodanese"/>
    <property type="match status" value="1"/>
</dbReference>
<proteinExistence type="inferred from homology"/>
<feature type="binding site" evidence="11">
    <location>
        <position position="331"/>
    </location>
    <ligand>
        <name>Zn(2+)</name>
        <dbReference type="ChEBI" id="CHEBI:29105"/>
    </ligand>
</feature>
<dbReference type="FunFam" id="3.40.50.720:FF:000206">
    <property type="entry name" value="Adenylyltransferase and sulfurtransferase MOCS3"/>
    <property type="match status" value="1"/>
</dbReference>
<comment type="similarity">
    <text evidence="11">In the N-terminal section; belongs to the HesA/MoeB/ThiF family. UBA4 subfamily.</text>
</comment>
<feature type="binding site" evidence="11">
    <location>
        <position position="334"/>
    </location>
    <ligand>
        <name>Zn(2+)</name>
        <dbReference type="ChEBI" id="CHEBI:29105"/>
    </ligand>
</feature>
<sequence length="482" mass="53000">MGDRVKVEDVNVIREGAGERKDEKEREKNGEKMAKKRERLIEELRKKESENQDLQQKLEKREEDVQAILAKLIQDPTNHIIPDKHQHPLNHREVARYSRQLILPEFGPEGQRKLSSTSVLIVGCGGLGCPAAIYLAAAGVGRLGLIDYDTVELNNLHRQILHTEGRVGVAKAVSIALSVKALNSHVELVPYEVVLTSQVALTIISKYDIVLDCTDNVATRYLLNDACVLGNKPLVSGSALRYEGQLTVYHHNGGPCFRCLHPKPPPPETVTNCSDGGVLGVVPGMIGCLQALEAIKLASGLGTPLSRKLLLFDALQGTFRTVKLRGGRSDCEVCGETPTITKLIDYEQFCGAAATDKEKGVQLLEADKRVTVEEYRDVRVKDTPHLLIDVRLPVELEICALPNCINIPLKQLGKPNSIAVIEEKLSSVRTKSIYCVCRRGNDSQLAVKQLESTLSEHGCQIKDIIGGLTAWANKIDPTLPVY</sequence>
<dbReference type="InterPro" id="IPR001763">
    <property type="entry name" value="Rhodanese-like_dom"/>
</dbReference>
<dbReference type="GO" id="GO:0005829">
    <property type="term" value="C:cytosol"/>
    <property type="evidence" value="ECO:0007669"/>
    <property type="project" value="UniProtKB-SubCell"/>
</dbReference>
<dbReference type="SMART" id="SM00450">
    <property type="entry name" value="RHOD"/>
    <property type="match status" value="1"/>
</dbReference>
<evidence type="ECO:0000256" key="12">
    <source>
        <dbReference type="SAM" id="MobiDB-lite"/>
    </source>
</evidence>
<comment type="pathway">
    <text evidence="11">tRNA modification; 5-methoxycarbonylmethyl-2-thiouridine-tRNA biosynthesis.</text>
</comment>
<feature type="binding site" evidence="11">
    <location>
        <position position="126"/>
    </location>
    <ligand>
        <name>ATP</name>
        <dbReference type="ChEBI" id="CHEBI:30616"/>
    </ligand>
</feature>
<dbReference type="SUPFAM" id="SSF69572">
    <property type="entry name" value="Activating enzymes of the ubiquitin-like proteins"/>
    <property type="match status" value="1"/>
</dbReference>
<keyword evidence="3 11" id="KW-0808">Transferase</keyword>
<dbReference type="InterPro" id="IPR045886">
    <property type="entry name" value="ThiF/MoeB/HesA"/>
</dbReference>
<gene>
    <name evidence="14" type="ORF">Pcinc_025776</name>
</gene>
<comment type="subcellular location">
    <subcellularLocation>
        <location evidence="1">Cytoplasm</location>
        <location evidence="1">Cytosol</location>
    </subcellularLocation>
</comment>
<dbReference type="HAMAP" id="MF_03049">
    <property type="entry name" value="MOCS3_Uba4"/>
    <property type="match status" value="1"/>
</dbReference>
<feature type="binding site" evidence="11">
    <location>
        <begin position="154"/>
        <end position="158"/>
    </location>
    <ligand>
        <name>ATP</name>
        <dbReference type="ChEBI" id="CHEBI:30616"/>
    </ligand>
</feature>
<dbReference type="GO" id="GO:0006777">
    <property type="term" value="P:Mo-molybdopterin cofactor biosynthetic process"/>
    <property type="evidence" value="ECO:0007669"/>
    <property type="project" value="UniProtKB-UniRule"/>
</dbReference>
<dbReference type="Gene3D" id="3.40.250.10">
    <property type="entry name" value="Rhodanese-like domain"/>
    <property type="match status" value="1"/>
</dbReference>
<dbReference type="GO" id="GO:0005524">
    <property type="term" value="F:ATP binding"/>
    <property type="evidence" value="ECO:0007669"/>
    <property type="project" value="UniProtKB-KW"/>
</dbReference>
<evidence type="ECO:0000256" key="7">
    <source>
        <dbReference type="ARBA" id="ARBA00022833"/>
    </source>
</evidence>
<dbReference type="PANTHER" id="PTHR10953:SF102">
    <property type="entry name" value="ADENYLYLTRANSFERASE AND SULFURTRANSFERASE MOCS3"/>
    <property type="match status" value="1"/>
</dbReference>
<dbReference type="EC" id="2.8.1.-" evidence="11"/>
<name>A0AAE1F8J3_PETCI</name>
<feature type="domain" description="Rhodanese" evidence="13">
    <location>
        <begin position="381"/>
        <end position="480"/>
    </location>
</feature>
<evidence type="ECO:0000256" key="1">
    <source>
        <dbReference type="ARBA" id="ARBA00004514"/>
    </source>
</evidence>
<feature type="binding site" evidence="11">
    <location>
        <position position="256"/>
    </location>
    <ligand>
        <name>Zn(2+)</name>
        <dbReference type="ChEBI" id="CHEBI:29105"/>
    </ligand>
</feature>
<dbReference type="GO" id="GO:0004792">
    <property type="term" value="F:thiosulfate-cyanide sulfurtransferase activity"/>
    <property type="evidence" value="ECO:0007669"/>
    <property type="project" value="TreeGrafter"/>
</dbReference>
<evidence type="ECO:0000256" key="2">
    <source>
        <dbReference type="ARBA" id="ARBA00022490"/>
    </source>
</evidence>
<protein>
    <recommendedName>
        <fullName evidence="11">Adenylyltransferase and sulfurtransferase MOCS3 homolog</fullName>
    </recommendedName>
    <alternativeName>
        <fullName evidence="11">UBA4 homolog</fullName>
    </alternativeName>
    <alternativeName>
        <fullName evidence="11">Ubiquitin-like protein activator 4 homolog</fullName>
    </alternativeName>
    <domain>
        <recommendedName>
            <fullName evidence="11">Adenylyltransferase</fullName>
            <ecNumber evidence="11">2.7.7.-</ecNumber>
        </recommendedName>
    </domain>
    <domain>
        <recommendedName>
            <fullName evidence="11">Sulfurtransferase</fullName>
            <ecNumber evidence="11">2.8.1.-</ecNumber>
        </recommendedName>
    </domain>
</protein>
<feature type="active site" description="Glycyl thioester intermediate; for adenylyltransferase activity" evidence="11">
    <location>
        <position position="273"/>
    </location>
</feature>
<dbReference type="EMBL" id="JAWQEG010002937">
    <property type="protein sequence ID" value="KAK3868850.1"/>
    <property type="molecule type" value="Genomic_DNA"/>
</dbReference>
<keyword evidence="15" id="KW-1185">Reference proteome</keyword>
<feature type="binding site" evidence="11">
    <location>
        <position position="171"/>
    </location>
    <ligand>
        <name>ATP</name>
        <dbReference type="ChEBI" id="CHEBI:30616"/>
    </ligand>
</feature>
<keyword evidence="8 11" id="KW-0067">ATP-binding</keyword>
<evidence type="ECO:0000259" key="13">
    <source>
        <dbReference type="PROSITE" id="PS50206"/>
    </source>
</evidence>
<dbReference type="Pfam" id="PF00899">
    <property type="entry name" value="ThiF"/>
    <property type="match status" value="1"/>
</dbReference>
<evidence type="ECO:0000256" key="8">
    <source>
        <dbReference type="ARBA" id="ARBA00022840"/>
    </source>
</evidence>
<feature type="region of interest" description="Disordered" evidence="12">
    <location>
        <begin position="15"/>
        <end position="36"/>
    </location>
</feature>
<dbReference type="GO" id="GO:0002143">
    <property type="term" value="P:tRNA wobble position uridine thiolation"/>
    <property type="evidence" value="ECO:0007669"/>
    <property type="project" value="InterPro"/>
</dbReference>
<reference evidence="14" key="1">
    <citation type="submission" date="2023-10" db="EMBL/GenBank/DDBJ databases">
        <title>Genome assemblies of two species of porcelain crab, Petrolisthes cinctipes and Petrolisthes manimaculis (Anomura: Porcellanidae).</title>
        <authorList>
            <person name="Angst P."/>
        </authorList>
    </citation>
    <scope>NUCLEOTIDE SEQUENCE</scope>
    <source>
        <strain evidence="14">PB745_01</strain>
        <tissue evidence="14">Gill</tissue>
    </source>
</reference>
<dbReference type="InterPro" id="IPR036873">
    <property type="entry name" value="Rhodanese-like_dom_sf"/>
</dbReference>
<dbReference type="NCBIfam" id="NF004281">
    <property type="entry name" value="PRK05690.1"/>
    <property type="match status" value="1"/>
</dbReference>
<dbReference type="PROSITE" id="PS50206">
    <property type="entry name" value="RHODANESE_3"/>
    <property type="match status" value="1"/>
</dbReference>
<evidence type="ECO:0000256" key="9">
    <source>
        <dbReference type="ARBA" id="ARBA00023150"/>
    </source>
</evidence>
<dbReference type="Proteomes" id="UP001286313">
    <property type="component" value="Unassembled WGS sequence"/>
</dbReference>